<dbReference type="Proteomes" id="UP000823749">
    <property type="component" value="Chromosome 1"/>
</dbReference>
<sequence length="126" mass="14744">MAAFKLNPNAKEWQPSIESPVENRSLYMTFSNGYPLSEFQIYRFFMARYVRVVLVEQCEDRGFGAYVEKIDIHQPRDIDYPLFGKITFKLSCVPALILNGEEKVKYCIDGRTVWCKKYNRKANVEA</sequence>
<accession>A0AAV6LNH8</accession>
<protein>
    <submittedName>
        <fullName evidence="1">Uncharacterized protein</fullName>
    </submittedName>
</protein>
<keyword evidence="2" id="KW-1185">Reference proteome</keyword>
<organism evidence="1 2">
    <name type="scientific">Rhododendron griersonianum</name>
    <dbReference type="NCBI Taxonomy" id="479676"/>
    <lineage>
        <taxon>Eukaryota</taxon>
        <taxon>Viridiplantae</taxon>
        <taxon>Streptophyta</taxon>
        <taxon>Embryophyta</taxon>
        <taxon>Tracheophyta</taxon>
        <taxon>Spermatophyta</taxon>
        <taxon>Magnoliopsida</taxon>
        <taxon>eudicotyledons</taxon>
        <taxon>Gunneridae</taxon>
        <taxon>Pentapetalae</taxon>
        <taxon>asterids</taxon>
        <taxon>Ericales</taxon>
        <taxon>Ericaceae</taxon>
        <taxon>Ericoideae</taxon>
        <taxon>Rhodoreae</taxon>
        <taxon>Rhododendron</taxon>
    </lineage>
</organism>
<dbReference type="PANTHER" id="PTHR33527">
    <property type="entry name" value="OS07G0274300 PROTEIN"/>
    <property type="match status" value="1"/>
</dbReference>
<reference evidence="1" key="1">
    <citation type="submission" date="2020-08" db="EMBL/GenBank/DDBJ databases">
        <title>Plant Genome Project.</title>
        <authorList>
            <person name="Zhang R.-G."/>
        </authorList>
    </citation>
    <scope>NUCLEOTIDE SEQUENCE</scope>
    <source>
        <strain evidence="1">WSP0</strain>
        <tissue evidence="1">Leaf</tissue>
    </source>
</reference>
<dbReference type="EMBL" id="JACTNZ010000001">
    <property type="protein sequence ID" value="KAG5565437.1"/>
    <property type="molecule type" value="Genomic_DNA"/>
</dbReference>
<dbReference type="PANTHER" id="PTHR33527:SF45">
    <property type="entry name" value="RRM DOMAIN-CONTAINING PROTEIN"/>
    <property type="match status" value="1"/>
</dbReference>
<evidence type="ECO:0000313" key="1">
    <source>
        <dbReference type="EMBL" id="KAG5565437.1"/>
    </source>
</evidence>
<comment type="caution">
    <text evidence="1">The sequence shown here is derived from an EMBL/GenBank/DDBJ whole genome shotgun (WGS) entry which is preliminary data.</text>
</comment>
<dbReference type="AlphaFoldDB" id="A0AAV6LNH8"/>
<proteinExistence type="predicted"/>
<evidence type="ECO:0000313" key="2">
    <source>
        <dbReference type="Proteomes" id="UP000823749"/>
    </source>
</evidence>
<gene>
    <name evidence="1" type="ORF">RHGRI_001355</name>
</gene>
<name>A0AAV6LNH8_9ERIC</name>